<dbReference type="RefSeq" id="WP_349232449.1">
    <property type="nucleotide sequence ID" value="NZ_JBBMFK010000031.1"/>
</dbReference>
<gene>
    <name evidence="2" type="ORF">WMO64_14695</name>
</gene>
<dbReference type="Proteomes" id="UP001464378">
    <property type="component" value="Unassembled WGS sequence"/>
</dbReference>
<organism evidence="2 3">
    <name type="scientific">Pseudoflavonifractor intestinihominis</name>
    <dbReference type="NCBI Taxonomy" id="3133171"/>
    <lineage>
        <taxon>Bacteria</taxon>
        <taxon>Bacillati</taxon>
        <taxon>Bacillota</taxon>
        <taxon>Clostridia</taxon>
        <taxon>Eubacteriales</taxon>
        <taxon>Oscillospiraceae</taxon>
        <taxon>Pseudoflavonifractor</taxon>
    </lineage>
</organism>
<accession>A0ABV1EBK7</accession>
<dbReference type="EMBL" id="JBBMFK010000031">
    <property type="protein sequence ID" value="MEQ2444708.1"/>
    <property type="molecule type" value="Genomic_DNA"/>
</dbReference>
<evidence type="ECO:0000313" key="3">
    <source>
        <dbReference type="Proteomes" id="UP001464378"/>
    </source>
</evidence>
<sequence length="98" mass="10349">MCGTLTSTVHFKLQTEEPGLFPVEDGLRFVGMAMDKLLLIHGVEAVGAVRVFVVFVCVLIASLAFPEYAAALTAYGVSPFVAILAQRGTSVPSVVIPP</sequence>
<reference evidence="2 3" key="1">
    <citation type="submission" date="2024-03" db="EMBL/GenBank/DDBJ databases">
        <title>Human intestinal bacterial collection.</title>
        <authorList>
            <person name="Pauvert C."/>
            <person name="Hitch T.C.A."/>
            <person name="Clavel T."/>
        </authorList>
    </citation>
    <scope>NUCLEOTIDE SEQUENCE [LARGE SCALE GENOMIC DNA]</scope>
    <source>
        <strain evidence="2 3">CLA-AP-H29</strain>
    </source>
</reference>
<keyword evidence="1" id="KW-1133">Transmembrane helix</keyword>
<keyword evidence="1" id="KW-0472">Membrane</keyword>
<protein>
    <submittedName>
        <fullName evidence="2">Uncharacterized protein</fullName>
    </submittedName>
</protein>
<evidence type="ECO:0000256" key="1">
    <source>
        <dbReference type="SAM" id="Phobius"/>
    </source>
</evidence>
<keyword evidence="1" id="KW-0812">Transmembrane</keyword>
<comment type="caution">
    <text evidence="2">The sequence shown here is derived from an EMBL/GenBank/DDBJ whole genome shotgun (WGS) entry which is preliminary data.</text>
</comment>
<evidence type="ECO:0000313" key="2">
    <source>
        <dbReference type="EMBL" id="MEQ2444708.1"/>
    </source>
</evidence>
<name>A0ABV1EBK7_9FIRM</name>
<feature type="transmembrane region" description="Helical" evidence="1">
    <location>
        <begin position="37"/>
        <end position="62"/>
    </location>
</feature>
<proteinExistence type="predicted"/>
<keyword evidence="3" id="KW-1185">Reference proteome</keyword>
<feature type="transmembrane region" description="Helical" evidence="1">
    <location>
        <begin position="68"/>
        <end position="85"/>
    </location>
</feature>